<evidence type="ECO:0000313" key="2">
    <source>
        <dbReference type="EMBL" id="QJD26150.1"/>
    </source>
</evidence>
<name>A0A6M3RSD6_9RHAB</name>
<feature type="region of interest" description="Disordered" evidence="1">
    <location>
        <begin position="1"/>
        <end position="80"/>
    </location>
</feature>
<feature type="compositionally biased region" description="Polar residues" evidence="1">
    <location>
        <begin position="24"/>
        <end position="39"/>
    </location>
</feature>
<protein>
    <submittedName>
        <fullName evidence="2">Uncharacterized protein</fullName>
    </submittedName>
</protein>
<feature type="compositionally biased region" description="Low complexity" evidence="1">
    <location>
        <begin position="1"/>
        <end position="11"/>
    </location>
</feature>
<proteinExistence type="predicted"/>
<sequence length="303" mass="34354">MLPRSFQSESSPSEEEEDQGVPFKSSTPRSRSLTEQSTESDTEHESSVSEPRRQESTFNEDEDLEAIPGGSQPTSWPDRSQLNDQMRLMSINNSNKVMSPFFNENLFTDYTPSAPPYKWSGTLTIEVNMTLQIHDGSGLITVAWVYANLGHMVCESFTHPELIGYWSLVVSTVTRCGPNKWCFKGKTRWEVCDYCGDLHFHTPVNVMKTLRGQGSVHTVSIRGVIKTIPNSVEGTIGGISAVMRILDNRMRLDLLINIKEHYGLYIQLLSEADDIDFLRVWKRFFERSSKGTPRLKSKSVHSH</sequence>
<dbReference type="EMBL" id="MN803433">
    <property type="protein sequence ID" value="QJD26150.1"/>
    <property type="molecule type" value="Viral_cRNA"/>
</dbReference>
<reference evidence="2" key="1">
    <citation type="journal article" date="2020" name="ISME J.">
        <title>Characterization of viruses in a tapeworm: phylogenetic position, vertical transmission, and transmission to the parasitized host.</title>
        <authorList>
            <person name="Hahn M.A."/>
            <person name="Rosario K."/>
            <person name="Lucas P."/>
            <person name="Dheilly N.M."/>
        </authorList>
    </citation>
    <scope>NUCLEOTIDE SEQUENCE</scope>
    <source>
        <strain evidence="2">SsRV-SsAE</strain>
    </source>
</reference>
<evidence type="ECO:0000256" key="1">
    <source>
        <dbReference type="SAM" id="MobiDB-lite"/>
    </source>
</evidence>
<evidence type="ECO:0000313" key="3">
    <source>
        <dbReference type="Proteomes" id="UP001230221"/>
    </source>
</evidence>
<accession>A0A6M3RSD6</accession>
<dbReference type="Proteomes" id="UP001230221">
    <property type="component" value="Segment"/>
</dbReference>
<feature type="compositionally biased region" description="Polar residues" evidence="1">
    <location>
        <begin position="71"/>
        <end position="80"/>
    </location>
</feature>
<organism evidence="2 3">
    <name type="scientific">Schistocephalus solidus rhabdovirus</name>
    <dbReference type="NCBI Taxonomy" id="2729339"/>
    <lineage>
        <taxon>Viruses</taxon>
        <taxon>Riboviria</taxon>
        <taxon>Orthornavirae</taxon>
        <taxon>Negarnaviricota</taxon>
        <taxon>Haploviricotina</taxon>
        <taxon>Monjiviricetes</taxon>
        <taxon>Mononegavirales</taxon>
        <taxon>Rhabdoviridae</taxon>
        <taxon>Rhabdoviridae incertae sedis</taxon>
        <taxon>Alphaplatrhavirus</taxon>
        <taxon>Alphaplatrhavirus solidus</taxon>
    </lineage>
</organism>
<feature type="compositionally biased region" description="Basic and acidic residues" evidence="1">
    <location>
        <begin position="41"/>
        <end position="55"/>
    </location>
</feature>
<keyword evidence="3" id="KW-1185">Reference proteome</keyword>